<name>A0A699XEN7_TANCI</name>
<dbReference type="EMBL" id="BKCJ011828307">
    <property type="protein sequence ID" value="GFD56336.1"/>
    <property type="molecule type" value="Genomic_DNA"/>
</dbReference>
<feature type="non-terminal residue" evidence="2">
    <location>
        <position position="1"/>
    </location>
</feature>
<dbReference type="AlphaFoldDB" id="A0A699XEN7"/>
<sequence length="81" mass="7638">RAGGQAGGARGAVHVEGRGGRGGADAHLAAAADAQALAAAVADELVGTQAQVLHGGVVAQVVAAGGQHRRLGGEVAGRVEA</sequence>
<gene>
    <name evidence="2" type="ORF">Tci_928305</name>
</gene>
<organism evidence="2">
    <name type="scientific">Tanacetum cinerariifolium</name>
    <name type="common">Dalmatian daisy</name>
    <name type="synonym">Chrysanthemum cinerariifolium</name>
    <dbReference type="NCBI Taxonomy" id="118510"/>
    <lineage>
        <taxon>Eukaryota</taxon>
        <taxon>Viridiplantae</taxon>
        <taxon>Streptophyta</taxon>
        <taxon>Embryophyta</taxon>
        <taxon>Tracheophyta</taxon>
        <taxon>Spermatophyta</taxon>
        <taxon>Magnoliopsida</taxon>
        <taxon>eudicotyledons</taxon>
        <taxon>Gunneridae</taxon>
        <taxon>Pentapetalae</taxon>
        <taxon>asterids</taxon>
        <taxon>campanulids</taxon>
        <taxon>Asterales</taxon>
        <taxon>Asteraceae</taxon>
        <taxon>Asteroideae</taxon>
        <taxon>Anthemideae</taxon>
        <taxon>Anthemidinae</taxon>
        <taxon>Tanacetum</taxon>
    </lineage>
</organism>
<feature type="compositionally biased region" description="Gly residues" evidence="1">
    <location>
        <begin position="1"/>
        <end position="10"/>
    </location>
</feature>
<comment type="caution">
    <text evidence="2">The sequence shown here is derived from an EMBL/GenBank/DDBJ whole genome shotgun (WGS) entry which is preliminary data.</text>
</comment>
<feature type="region of interest" description="Disordered" evidence="1">
    <location>
        <begin position="1"/>
        <end position="24"/>
    </location>
</feature>
<accession>A0A699XEN7</accession>
<evidence type="ECO:0000313" key="2">
    <source>
        <dbReference type="EMBL" id="GFD56336.1"/>
    </source>
</evidence>
<protein>
    <submittedName>
        <fullName evidence="2">Uncharacterized protein</fullName>
    </submittedName>
</protein>
<proteinExistence type="predicted"/>
<evidence type="ECO:0000256" key="1">
    <source>
        <dbReference type="SAM" id="MobiDB-lite"/>
    </source>
</evidence>
<reference evidence="2" key="1">
    <citation type="journal article" date="2019" name="Sci. Rep.">
        <title>Draft genome of Tanacetum cinerariifolium, the natural source of mosquito coil.</title>
        <authorList>
            <person name="Yamashiro T."/>
            <person name="Shiraishi A."/>
            <person name="Satake H."/>
            <person name="Nakayama K."/>
        </authorList>
    </citation>
    <scope>NUCLEOTIDE SEQUENCE</scope>
</reference>